<organism evidence="2 3">
    <name type="scientific">Candidatus Desulfacyla euxinica</name>
    <dbReference type="NCBI Taxonomy" id="2841693"/>
    <lineage>
        <taxon>Bacteria</taxon>
        <taxon>Deltaproteobacteria</taxon>
        <taxon>Candidatus Desulfacyla</taxon>
    </lineage>
</organism>
<dbReference type="InterPro" id="IPR011059">
    <property type="entry name" value="Metal-dep_hydrolase_composite"/>
</dbReference>
<dbReference type="InterPro" id="IPR013108">
    <property type="entry name" value="Amidohydro_3"/>
</dbReference>
<comment type="caution">
    <text evidence="2">The sequence shown here is derived from an EMBL/GenBank/DDBJ whole genome shotgun (WGS) entry which is preliminary data.</text>
</comment>
<dbReference type="SUPFAM" id="SSF51556">
    <property type="entry name" value="Metallo-dependent hydrolases"/>
    <property type="match status" value="1"/>
</dbReference>
<gene>
    <name evidence="2" type="ORF">H8E19_04895</name>
</gene>
<dbReference type="Pfam" id="PF07969">
    <property type="entry name" value="Amidohydro_3"/>
    <property type="match status" value="1"/>
</dbReference>
<dbReference type="CDD" id="cd01300">
    <property type="entry name" value="YtcJ_like"/>
    <property type="match status" value="1"/>
</dbReference>
<dbReference type="InterPro" id="IPR032466">
    <property type="entry name" value="Metal_Hydrolase"/>
</dbReference>
<dbReference type="Proteomes" id="UP000650524">
    <property type="component" value="Unassembled WGS sequence"/>
</dbReference>
<dbReference type="Gene3D" id="3.20.20.140">
    <property type="entry name" value="Metal-dependent hydrolases"/>
    <property type="match status" value="1"/>
</dbReference>
<evidence type="ECO:0000259" key="1">
    <source>
        <dbReference type="Pfam" id="PF07969"/>
    </source>
</evidence>
<dbReference type="Gene3D" id="3.10.310.70">
    <property type="match status" value="1"/>
</dbReference>
<feature type="domain" description="Amidohydrolase 3" evidence="1">
    <location>
        <begin position="48"/>
        <end position="530"/>
    </location>
</feature>
<dbReference type="InterPro" id="IPR033932">
    <property type="entry name" value="YtcJ-like"/>
</dbReference>
<dbReference type="GO" id="GO:0016810">
    <property type="term" value="F:hydrolase activity, acting on carbon-nitrogen (but not peptide) bonds"/>
    <property type="evidence" value="ECO:0007669"/>
    <property type="project" value="InterPro"/>
</dbReference>
<dbReference type="PANTHER" id="PTHR22642:SF2">
    <property type="entry name" value="PROTEIN LONG AFTER FAR-RED 3"/>
    <property type="match status" value="1"/>
</dbReference>
<dbReference type="SUPFAM" id="SSF51338">
    <property type="entry name" value="Composite domain of metallo-dependent hydrolases"/>
    <property type="match status" value="1"/>
</dbReference>
<dbReference type="AlphaFoldDB" id="A0A8J6T5P4"/>
<dbReference type="Gene3D" id="2.30.40.10">
    <property type="entry name" value="Urease, subunit C, domain 1"/>
    <property type="match status" value="1"/>
</dbReference>
<accession>A0A8J6T5P4</accession>
<protein>
    <submittedName>
        <fullName evidence="2">Amidohydrolase</fullName>
    </submittedName>
</protein>
<dbReference type="PANTHER" id="PTHR22642">
    <property type="entry name" value="IMIDAZOLONEPROPIONASE"/>
    <property type="match status" value="1"/>
</dbReference>
<evidence type="ECO:0000313" key="3">
    <source>
        <dbReference type="Proteomes" id="UP000650524"/>
    </source>
</evidence>
<name>A0A8J6T5P4_9DELT</name>
<evidence type="ECO:0000313" key="2">
    <source>
        <dbReference type="EMBL" id="MBC8176721.1"/>
    </source>
</evidence>
<dbReference type="EMBL" id="JACNJD010000158">
    <property type="protein sequence ID" value="MBC8176721.1"/>
    <property type="molecule type" value="Genomic_DNA"/>
</dbReference>
<reference evidence="2 3" key="1">
    <citation type="submission" date="2020-08" db="EMBL/GenBank/DDBJ databases">
        <title>Bridging the membrane lipid divide: bacteria of the FCB group superphylum have the potential to synthesize archaeal ether lipids.</title>
        <authorList>
            <person name="Villanueva L."/>
            <person name="Von Meijenfeldt F.A.B."/>
            <person name="Westbye A.B."/>
            <person name="Yadav S."/>
            <person name="Hopmans E.C."/>
            <person name="Dutilh B.E."/>
            <person name="Sinninghe Damste J.S."/>
        </authorList>
    </citation>
    <scope>NUCLEOTIDE SEQUENCE [LARGE SCALE GENOMIC DNA]</scope>
    <source>
        <strain evidence="2">NIOZ-UU27</strain>
    </source>
</reference>
<proteinExistence type="predicted"/>
<sequence>MNIIFINGKINTLDDSDTTCTAVGVRNGFITTLGTDVDVRNQAGSKTEVVDLKGAVMFPGFMEAHNHLPMYGYLTDGIDLAPSNARKMDDVLNLVKKEARKVPPGTWIKGARYAEYFLDENRHPTRNDLDQVSPEHPVILFHTSLHACVLNSLALERMDISRDTPRTQGGIIEKDPESEEPNGVLHDQAMMDVFNKLFFSDLAAMTTHKRIELCERTVEKFARVGLVFAGDALVVPPTLNMYQETLAAGRLKIRIYTMNYAPMADPLTGSQIKTGFGCGRLRIGPIKLFADGGMSNRTAAVGSPYLTPPYDKGLKIQIREELIEKVKRYHTLGYQIAIHAQGDEGLSDTLDAYEAVLGPESGNPLRHRIEHAGCLYPDLLRRAADMNILASVQPAFLGELGNGFVEAFGPELANQLYPFKSMLRAGMTIGGSSDCPVANLDPRVGLRDAVLRQTPSGQVLRPDEALTMDEAIRLYTRGAAYLSFDEAFNGTIETGKKADFTVMAADPRQVAPEEVPEIPFVMTVVGGEIVWSA</sequence>